<proteinExistence type="predicted"/>
<name>A0ABQ5JZ31_9EUKA</name>
<feature type="region of interest" description="Disordered" evidence="1">
    <location>
        <begin position="146"/>
        <end position="230"/>
    </location>
</feature>
<sequence>MCIEGGKNWQTPSEKCSEGWEYENNTNCAQIKNANDCAKENLCGWCASSSVTSKDSNGKCLYGDIFCPYSDQCDGAGWYYDNITKCSQFSSSEGCSNYSSQFHQECDWNENSEKCEDKSSNALLIGVIGVVGVGALAGGGVAVYNSVSSSESGDSGDEEENGDSGDSGDGGDDDERGLIARNTDEYLSFEGQDGEVGQVSDAQTSGVVVDEHTQDLPAHREGDDYDTYLR</sequence>
<dbReference type="EMBL" id="BQXS01011957">
    <property type="protein sequence ID" value="GKT18549.1"/>
    <property type="molecule type" value="Genomic_DNA"/>
</dbReference>
<evidence type="ECO:0000313" key="3">
    <source>
        <dbReference type="EMBL" id="GKT18549.1"/>
    </source>
</evidence>
<gene>
    <name evidence="3" type="ORF">ADUPG1_011332</name>
</gene>
<feature type="transmembrane region" description="Helical" evidence="2">
    <location>
        <begin position="122"/>
        <end position="144"/>
    </location>
</feature>
<feature type="compositionally biased region" description="Acidic residues" evidence="1">
    <location>
        <begin position="154"/>
        <end position="163"/>
    </location>
</feature>
<evidence type="ECO:0000256" key="1">
    <source>
        <dbReference type="SAM" id="MobiDB-lite"/>
    </source>
</evidence>
<keyword evidence="4" id="KW-1185">Reference proteome</keyword>
<dbReference type="Proteomes" id="UP001057375">
    <property type="component" value="Unassembled WGS sequence"/>
</dbReference>
<reference evidence="3" key="1">
    <citation type="submission" date="2022-03" db="EMBL/GenBank/DDBJ databases">
        <title>Draft genome sequence of Aduncisulcus paluster, a free-living microaerophilic Fornicata.</title>
        <authorList>
            <person name="Yuyama I."/>
            <person name="Kume K."/>
            <person name="Tamura T."/>
            <person name="Inagaki Y."/>
            <person name="Hashimoto T."/>
        </authorList>
    </citation>
    <scope>NUCLEOTIDE SEQUENCE</scope>
    <source>
        <strain evidence="3">NY0171</strain>
    </source>
</reference>
<accession>A0ABQ5JZ31</accession>
<organism evidence="3 4">
    <name type="scientific">Aduncisulcus paluster</name>
    <dbReference type="NCBI Taxonomy" id="2918883"/>
    <lineage>
        <taxon>Eukaryota</taxon>
        <taxon>Metamonada</taxon>
        <taxon>Carpediemonas-like organisms</taxon>
        <taxon>Aduncisulcus</taxon>
    </lineage>
</organism>
<comment type="caution">
    <text evidence="3">The sequence shown here is derived from an EMBL/GenBank/DDBJ whole genome shotgun (WGS) entry which is preliminary data.</text>
</comment>
<evidence type="ECO:0000256" key="2">
    <source>
        <dbReference type="SAM" id="Phobius"/>
    </source>
</evidence>
<keyword evidence="2" id="KW-0472">Membrane</keyword>
<keyword evidence="2" id="KW-0812">Transmembrane</keyword>
<evidence type="ECO:0000313" key="4">
    <source>
        <dbReference type="Proteomes" id="UP001057375"/>
    </source>
</evidence>
<feature type="compositionally biased region" description="Basic and acidic residues" evidence="1">
    <location>
        <begin position="209"/>
        <end position="230"/>
    </location>
</feature>
<protein>
    <submittedName>
        <fullName evidence="3">Uncharacterized protein</fullName>
    </submittedName>
</protein>
<keyword evidence="2" id="KW-1133">Transmembrane helix</keyword>